<organism evidence="2 3">
    <name type="scientific">Taenia crassiceps</name>
    <dbReference type="NCBI Taxonomy" id="6207"/>
    <lineage>
        <taxon>Eukaryota</taxon>
        <taxon>Metazoa</taxon>
        <taxon>Spiralia</taxon>
        <taxon>Lophotrochozoa</taxon>
        <taxon>Platyhelminthes</taxon>
        <taxon>Cestoda</taxon>
        <taxon>Eucestoda</taxon>
        <taxon>Cyclophyllidea</taxon>
        <taxon>Taeniidae</taxon>
        <taxon>Taenia</taxon>
    </lineage>
</organism>
<dbReference type="Proteomes" id="UP001651158">
    <property type="component" value="Unassembled WGS sequence"/>
</dbReference>
<accession>A0ABR4QNL8</accession>
<comment type="caution">
    <text evidence="2">The sequence shown here is derived from an EMBL/GenBank/DDBJ whole genome shotgun (WGS) entry which is preliminary data.</text>
</comment>
<keyword evidence="3" id="KW-1185">Reference proteome</keyword>
<gene>
    <name evidence="2" type="ORF">TcWFU_010389</name>
</gene>
<proteinExistence type="predicted"/>
<name>A0ABR4QNL8_9CEST</name>
<reference evidence="2 3" key="1">
    <citation type="journal article" date="2022" name="Front. Cell. Infect. Microbiol.">
        <title>The Genomes of Two Strains of Taenia crassiceps the Animal Model for the Study of Human Cysticercosis.</title>
        <authorList>
            <person name="Bobes R.J."/>
            <person name="Estrada K."/>
            <person name="Rios-Valencia D.G."/>
            <person name="Calderon-Gallegos A."/>
            <person name="de la Torre P."/>
            <person name="Carrero J.C."/>
            <person name="Sanchez-Flores A."/>
            <person name="Laclette J.P."/>
        </authorList>
    </citation>
    <scope>NUCLEOTIDE SEQUENCE [LARGE SCALE GENOMIC DNA]</scope>
    <source>
        <strain evidence="2">WFUcys</strain>
    </source>
</reference>
<sequence length="146" mass="16543">MPLNSEGTGQIDEEDHGLPSIPWLRNEQLGAPLTTTLRESRLQSGAHCKDSPLHIAQRIFTIHETKRIVITVHPPSTNLNRNPIQLAITSRTRISSSPLLSHLVGWYDVVPSPTDFYMITMKVREGNTAVDEPKQQQRDSYHERQV</sequence>
<evidence type="ECO:0000313" key="3">
    <source>
        <dbReference type="Proteomes" id="UP001651158"/>
    </source>
</evidence>
<evidence type="ECO:0000256" key="1">
    <source>
        <dbReference type="SAM" id="MobiDB-lite"/>
    </source>
</evidence>
<dbReference type="EMBL" id="JAKROA010000002">
    <property type="protein sequence ID" value="KAL5111054.1"/>
    <property type="molecule type" value="Genomic_DNA"/>
</dbReference>
<protein>
    <submittedName>
        <fullName evidence="2">Uncharacterized protein</fullName>
    </submittedName>
</protein>
<evidence type="ECO:0000313" key="2">
    <source>
        <dbReference type="EMBL" id="KAL5111054.1"/>
    </source>
</evidence>
<feature type="region of interest" description="Disordered" evidence="1">
    <location>
        <begin position="1"/>
        <end position="20"/>
    </location>
</feature>